<proteinExistence type="predicted"/>
<dbReference type="AlphaFoldDB" id="A0AAW1VD47"/>
<evidence type="ECO:0000313" key="2">
    <source>
        <dbReference type="EMBL" id="KAK9900956.1"/>
    </source>
</evidence>
<name>A0AAW1VD47_RUBAR</name>
<feature type="region of interest" description="Disordered" evidence="1">
    <location>
        <begin position="36"/>
        <end position="87"/>
    </location>
</feature>
<accession>A0AAW1VD47</accession>
<feature type="compositionally biased region" description="Basic residues" evidence="1">
    <location>
        <begin position="1"/>
        <end position="23"/>
    </location>
</feature>
<gene>
    <name evidence="2" type="ORF">M0R45_002356</name>
</gene>
<organism evidence="2 3">
    <name type="scientific">Rubus argutus</name>
    <name type="common">Southern blackberry</name>
    <dbReference type="NCBI Taxonomy" id="59490"/>
    <lineage>
        <taxon>Eukaryota</taxon>
        <taxon>Viridiplantae</taxon>
        <taxon>Streptophyta</taxon>
        <taxon>Embryophyta</taxon>
        <taxon>Tracheophyta</taxon>
        <taxon>Spermatophyta</taxon>
        <taxon>Magnoliopsida</taxon>
        <taxon>eudicotyledons</taxon>
        <taxon>Gunneridae</taxon>
        <taxon>Pentapetalae</taxon>
        <taxon>rosids</taxon>
        <taxon>fabids</taxon>
        <taxon>Rosales</taxon>
        <taxon>Rosaceae</taxon>
        <taxon>Rosoideae</taxon>
        <taxon>Rosoideae incertae sedis</taxon>
        <taxon>Rubus</taxon>
    </lineage>
</organism>
<reference evidence="2 3" key="1">
    <citation type="journal article" date="2023" name="G3 (Bethesda)">
        <title>A chromosome-length genome assembly and annotation of blackberry (Rubus argutus, cv. 'Hillquist').</title>
        <authorList>
            <person name="Bruna T."/>
            <person name="Aryal R."/>
            <person name="Dudchenko O."/>
            <person name="Sargent D.J."/>
            <person name="Mead D."/>
            <person name="Buti M."/>
            <person name="Cavallini A."/>
            <person name="Hytonen T."/>
            <person name="Andres J."/>
            <person name="Pham M."/>
            <person name="Weisz D."/>
            <person name="Mascagni F."/>
            <person name="Usai G."/>
            <person name="Natali L."/>
            <person name="Bassil N."/>
            <person name="Fernandez G.E."/>
            <person name="Lomsadze A."/>
            <person name="Armour M."/>
            <person name="Olukolu B."/>
            <person name="Poorten T."/>
            <person name="Britton C."/>
            <person name="Davik J."/>
            <person name="Ashrafi H."/>
            <person name="Aiden E.L."/>
            <person name="Borodovsky M."/>
            <person name="Worthington M."/>
        </authorList>
    </citation>
    <scope>NUCLEOTIDE SEQUENCE [LARGE SCALE GENOMIC DNA]</scope>
    <source>
        <strain evidence="2">PI 553951</strain>
    </source>
</reference>
<evidence type="ECO:0000256" key="1">
    <source>
        <dbReference type="SAM" id="MobiDB-lite"/>
    </source>
</evidence>
<dbReference type="EMBL" id="JBEDUW010000348">
    <property type="protein sequence ID" value="KAK9900956.1"/>
    <property type="molecule type" value="Genomic_DNA"/>
</dbReference>
<dbReference type="Proteomes" id="UP001457282">
    <property type="component" value="Unassembled WGS sequence"/>
</dbReference>
<protein>
    <submittedName>
        <fullName evidence="2">Uncharacterized protein</fullName>
    </submittedName>
</protein>
<sequence>MLNFLRRRHQQSIPCHRRSRHHQSVTAVDAVANPYASPSSFSAQTRHARRPLPRPVSSPSTASICPCRSPIRRQGRPPNPSSAPLAPSLLSDCPKPSHAANAVEYLELRLAITDQSTYSLRRLLPPAHTCSVTSNWRSSLPAPLSHQMASPFLSAIIHQSTLSARASPFAA</sequence>
<feature type="region of interest" description="Disordered" evidence="1">
    <location>
        <begin position="1"/>
        <end position="24"/>
    </location>
</feature>
<keyword evidence="3" id="KW-1185">Reference proteome</keyword>
<feature type="compositionally biased region" description="Polar residues" evidence="1">
    <location>
        <begin position="36"/>
        <end position="45"/>
    </location>
</feature>
<evidence type="ECO:0000313" key="3">
    <source>
        <dbReference type="Proteomes" id="UP001457282"/>
    </source>
</evidence>
<comment type="caution">
    <text evidence="2">The sequence shown here is derived from an EMBL/GenBank/DDBJ whole genome shotgun (WGS) entry which is preliminary data.</text>
</comment>